<evidence type="ECO:0008006" key="3">
    <source>
        <dbReference type="Google" id="ProtNLM"/>
    </source>
</evidence>
<dbReference type="STRING" id="151894.SAMN04488524_2922"/>
<proteinExistence type="predicted"/>
<protein>
    <recommendedName>
        <fullName evidence="3">DUF4412 domain-containing protein</fullName>
    </recommendedName>
</protein>
<name>A0A1W2CK44_9SPHI</name>
<evidence type="ECO:0000313" key="2">
    <source>
        <dbReference type="Proteomes" id="UP000192756"/>
    </source>
</evidence>
<dbReference type="EMBL" id="FWXT01000002">
    <property type="protein sequence ID" value="SMC85560.1"/>
    <property type="molecule type" value="Genomic_DNA"/>
</dbReference>
<reference evidence="2" key="1">
    <citation type="submission" date="2017-04" db="EMBL/GenBank/DDBJ databases">
        <authorList>
            <person name="Varghese N."/>
            <person name="Submissions S."/>
        </authorList>
    </citation>
    <scope>NUCLEOTIDE SEQUENCE [LARGE SCALE GENOMIC DNA]</scope>
    <source>
        <strain evidence="2">DSM 12126</strain>
    </source>
</reference>
<dbReference type="AlphaFoldDB" id="A0A1W2CK44"/>
<dbReference type="OrthoDB" id="1467107at2"/>
<evidence type="ECO:0000313" key="1">
    <source>
        <dbReference type="EMBL" id="SMC85560.1"/>
    </source>
</evidence>
<organism evidence="1 2">
    <name type="scientific">Pedobacter africanus</name>
    <dbReference type="NCBI Taxonomy" id="151894"/>
    <lineage>
        <taxon>Bacteria</taxon>
        <taxon>Pseudomonadati</taxon>
        <taxon>Bacteroidota</taxon>
        <taxon>Sphingobacteriia</taxon>
        <taxon>Sphingobacteriales</taxon>
        <taxon>Sphingobacteriaceae</taxon>
        <taxon>Pedobacter</taxon>
    </lineage>
</organism>
<gene>
    <name evidence="1" type="ORF">SAMN04488524_2922</name>
</gene>
<accession>A0A1W2CK44</accession>
<dbReference type="RefSeq" id="WP_084239755.1">
    <property type="nucleotide sequence ID" value="NZ_FWXT01000002.1"/>
</dbReference>
<sequence>MFKSIKTGVLAIILIGTAIIAKAQKVMDSGTITYGIEYLLTDEQKKQIDPSLLPSESKVEFNGNLSKIQVDMGAAMLKVINDGELSNSLVLVDIPIMQKQYAAKLSKEEVEQQRGGLTFSDFKATGEKQVIAGFNAEKYTYKDNNGATYELWATTELKLPKGGNPPGFNALNATPIKYSNSQDGFKTMVTLKNVKEGKVGPFSLDIPKGYEQKTMAELKAMRGGQ</sequence>
<keyword evidence="2" id="KW-1185">Reference proteome</keyword>
<dbReference type="Proteomes" id="UP000192756">
    <property type="component" value="Unassembled WGS sequence"/>
</dbReference>